<dbReference type="Proteomes" id="UP000001784">
    <property type="component" value="Chromosome"/>
</dbReference>
<dbReference type="STRING" id="335543.Sfum_3250"/>
<proteinExistence type="predicted"/>
<evidence type="ECO:0000259" key="9">
    <source>
        <dbReference type="PROSITE" id="PS50929"/>
    </source>
</evidence>
<keyword evidence="2 7" id="KW-0812">Transmembrane</keyword>
<dbReference type="RefSeq" id="WP_011700048.1">
    <property type="nucleotide sequence ID" value="NC_008554.1"/>
</dbReference>
<dbReference type="GO" id="GO:0015421">
    <property type="term" value="F:ABC-type oligopeptide transporter activity"/>
    <property type="evidence" value="ECO:0007669"/>
    <property type="project" value="TreeGrafter"/>
</dbReference>
<dbReference type="SUPFAM" id="SSF52540">
    <property type="entry name" value="P-loop containing nucleoside triphosphate hydrolases"/>
    <property type="match status" value="1"/>
</dbReference>
<protein>
    <submittedName>
        <fullName evidence="10">ABC transporter related</fullName>
    </submittedName>
</protein>
<dbReference type="GO" id="GO:0016887">
    <property type="term" value="F:ATP hydrolysis activity"/>
    <property type="evidence" value="ECO:0007669"/>
    <property type="project" value="InterPro"/>
</dbReference>
<name>A0LNC1_SYNFM</name>
<dbReference type="OrthoDB" id="9772049at2"/>
<dbReference type="Gene3D" id="3.40.50.300">
    <property type="entry name" value="P-loop containing nucleotide triphosphate hydrolases"/>
    <property type="match status" value="2"/>
</dbReference>
<dbReference type="HOGENOM" id="CLU_012126_0_0_7"/>
<dbReference type="PROSITE" id="PS00211">
    <property type="entry name" value="ABC_TRANSPORTER_1"/>
    <property type="match status" value="1"/>
</dbReference>
<dbReference type="InterPro" id="IPR011527">
    <property type="entry name" value="ABC1_TM_dom"/>
</dbReference>
<keyword evidence="3" id="KW-0547">Nucleotide-binding</keyword>
<feature type="transmembrane region" description="Helical" evidence="7">
    <location>
        <begin position="158"/>
        <end position="177"/>
    </location>
</feature>
<dbReference type="eggNOG" id="COG2274">
    <property type="taxonomic scope" value="Bacteria"/>
</dbReference>
<accession>A0LNC1</accession>
<evidence type="ECO:0000313" key="11">
    <source>
        <dbReference type="Proteomes" id="UP000001784"/>
    </source>
</evidence>
<dbReference type="InterPro" id="IPR036640">
    <property type="entry name" value="ABC1_TM_sf"/>
</dbReference>
<reference evidence="10 11" key="1">
    <citation type="submission" date="2006-10" db="EMBL/GenBank/DDBJ databases">
        <title>Complete sequence of Syntrophobacter fumaroxidans MPOB.</title>
        <authorList>
            <consortium name="US DOE Joint Genome Institute"/>
            <person name="Copeland A."/>
            <person name="Lucas S."/>
            <person name="Lapidus A."/>
            <person name="Barry K."/>
            <person name="Detter J.C."/>
            <person name="Glavina del Rio T."/>
            <person name="Hammon N."/>
            <person name="Israni S."/>
            <person name="Pitluck S."/>
            <person name="Goltsman E.G."/>
            <person name="Martinez M."/>
            <person name="Schmutz J."/>
            <person name="Larimer F."/>
            <person name="Land M."/>
            <person name="Hauser L."/>
            <person name="Kyrpides N."/>
            <person name="Kim E."/>
            <person name="Boone D.R."/>
            <person name="Brockman F."/>
            <person name="Culley D."/>
            <person name="Ferry J."/>
            <person name="Gunsalus R."/>
            <person name="McInerney M.J."/>
            <person name="Morrison M."/>
            <person name="Plugge C."/>
            <person name="Rohlin L."/>
            <person name="Scholten J."/>
            <person name="Sieber J."/>
            <person name="Stams A.J.M."/>
            <person name="Worm P."/>
            <person name="Henstra A.M."/>
            <person name="Richardson P."/>
        </authorList>
    </citation>
    <scope>NUCLEOTIDE SEQUENCE [LARGE SCALE GENOMIC DNA]</scope>
    <source>
        <strain evidence="11">DSM 10017 / MPOB</strain>
    </source>
</reference>
<sequence>MITKKSLFSWVLERHRGAQILLFFLILSTLFFRVFPLEMQKRIVNQAIALKKLELLLLYCGLYLGAVVLAGVLKYTINLLQEYIGQKLLLQLRTQLYDHILSLPLSFFRRTSAGMVITSLTSELAVIGEFLGGALAIPIINILTLVAFAAYLAYLEPVLAALSFCIYPVEVLIIPFLQKRFNRLNQKRIDLTRSMSNVIGEAVSGMHEVQGNTGRQIENLKLSRYADPLFAVRYAMGKVKYLIKFANNFFQSLGPFILFLVGGYFTIQGRFDLGALVAFLSAYEKLYDPWKELMDYYQSLQDSRVRYRQIMEYFDEKPEFRMLPDVEREPCELEGRIEVKDLSFLADGEIRILDRISMEVGPGEQVALVGLSGSGKSTLAMLMGQLYSYDLGHVLVDGMELKDLSKLDVGRNVGYVAQYPFIFDGTILENLLYACASLNATAPRHGRPIPERGEVLAAVESVGLSEDVLNIGLNAVLSPDRHEELAARLIGARQVFFARWGKELEDDVDFFDENRYQHSMSIGENIVFGHSQNTDYDLERLPRNAFFRKFLSDEDLVAPLLELGEDIARQTVSLLEGLEDEAFFFESSPIRAEEMEAYGEVVERLPRGLESLPSQDRDALLRLALRFIPARHKMASLPLALQTRILEARRSFVRRISEKQPDAVTFYRQCEYLFSQNVVNNILFGRAKAIHPHAMERVRDRVVELLRAEALLEDLMEVGLQFNVGSKGDRLSGGQKQKVAIARALLKKPHILILDEATASLDNASQGRVQALFNNELRGKSTLVAVVHRLELVRGYDRIAVMKAGKIVEIGQYDELLNRRGLFYELAHGTE</sequence>
<feature type="transmembrane region" description="Helical" evidence="7">
    <location>
        <begin position="17"/>
        <end position="35"/>
    </location>
</feature>
<dbReference type="InterPro" id="IPR003439">
    <property type="entry name" value="ABC_transporter-like_ATP-bd"/>
</dbReference>
<evidence type="ECO:0000256" key="4">
    <source>
        <dbReference type="ARBA" id="ARBA00022840"/>
    </source>
</evidence>
<evidence type="ECO:0000256" key="6">
    <source>
        <dbReference type="ARBA" id="ARBA00023136"/>
    </source>
</evidence>
<feature type="domain" description="ABC transmembrane type-1" evidence="9">
    <location>
        <begin position="20"/>
        <end position="302"/>
    </location>
</feature>
<feature type="domain" description="ABC transporter" evidence="8">
    <location>
        <begin position="337"/>
        <end position="829"/>
    </location>
</feature>
<dbReference type="eggNOG" id="COG1132">
    <property type="taxonomic scope" value="Bacteria"/>
</dbReference>
<dbReference type="KEGG" id="sfu:Sfum_3250"/>
<dbReference type="InterPro" id="IPR017871">
    <property type="entry name" value="ABC_transporter-like_CS"/>
</dbReference>
<dbReference type="InParanoid" id="A0LNC1"/>
<dbReference type="SMART" id="SM00382">
    <property type="entry name" value="AAA"/>
    <property type="match status" value="1"/>
</dbReference>
<evidence type="ECO:0000259" key="8">
    <source>
        <dbReference type="PROSITE" id="PS50893"/>
    </source>
</evidence>
<dbReference type="GO" id="GO:0005524">
    <property type="term" value="F:ATP binding"/>
    <property type="evidence" value="ECO:0007669"/>
    <property type="project" value="UniProtKB-KW"/>
</dbReference>
<dbReference type="PROSITE" id="PS50929">
    <property type="entry name" value="ABC_TM1F"/>
    <property type="match status" value="1"/>
</dbReference>
<dbReference type="EMBL" id="CP000478">
    <property type="protein sequence ID" value="ABK18923.1"/>
    <property type="molecule type" value="Genomic_DNA"/>
</dbReference>
<organism evidence="10 11">
    <name type="scientific">Syntrophobacter fumaroxidans (strain DSM 10017 / MPOB)</name>
    <dbReference type="NCBI Taxonomy" id="335543"/>
    <lineage>
        <taxon>Bacteria</taxon>
        <taxon>Pseudomonadati</taxon>
        <taxon>Thermodesulfobacteriota</taxon>
        <taxon>Syntrophobacteria</taxon>
        <taxon>Syntrophobacterales</taxon>
        <taxon>Syntrophobacteraceae</taxon>
        <taxon>Syntrophobacter</taxon>
    </lineage>
</organism>
<keyword evidence="4" id="KW-0067">ATP-binding</keyword>
<dbReference type="InterPro" id="IPR003593">
    <property type="entry name" value="AAA+_ATPase"/>
</dbReference>
<dbReference type="Pfam" id="PF00664">
    <property type="entry name" value="ABC_membrane"/>
    <property type="match status" value="1"/>
</dbReference>
<keyword evidence="11" id="KW-1185">Reference proteome</keyword>
<dbReference type="Pfam" id="PF00005">
    <property type="entry name" value="ABC_tran"/>
    <property type="match status" value="2"/>
</dbReference>
<keyword evidence="5 7" id="KW-1133">Transmembrane helix</keyword>
<evidence type="ECO:0000256" key="7">
    <source>
        <dbReference type="SAM" id="Phobius"/>
    </source>
</evidence>
<evidence type="ECO:0000256" key="3">
    <source>
        <dbReference type="ARBA" id="ARBA00022741"/>
    </source>
</evidence>
<dbReference type="PANTHER" id="PTHR43394:SF1">
    <property type="entry name" value="ATP-BINDING CASSETTE SUB-FAMILY B MEMBER 10, MITOCHONDRIAL"/>
    <property type="match status" value="1"/>
</dbReference>
<dbReference type="SUPFAM" id="SSF90123">
    <property type="entry name" value="ABC transporter transmembrane region"/>
    <property type="match status" value="1"/>
</dbReference>
<dbReference type="GO" id="GO:0005886">
    <property type="term" value="C:plasma membrane"/>
    <property type="evidence" value="ECO:0007669"/>
    <property type="project" value="UniProtKB-SubCell"/>
</dbReference>
<dbReference type="CDD" id="cd07346">
    <property type="entry name" value="ABC_6TM_exporters"/>
    <property type="match status" value="1"/>
</dbReference>
<dbReference type="InterPro" id="IPR039421">
    <property type="entry name" value="Type_1_exporter"/>
</dbReference>
<evidence type="ECO:0000256" key="1">
    <source>
        <dbReference type="ARBA" id="ARBA00004651"/>
    </source>
</evidence>
<dbReference type="PANTHER" id="PTHR43394">
    <property type="entry name" value="ATP-DEPENDENT PERMEASE MDL1, MITOCHONDRIAL"/>
    <property type="match status" value="1"/>
</dbReference>
<evidence type="ECO:0000313" key="10">
    <source>
        <dbReference type="EMBL" id="ABK18923.1"/>
    </source>
</evidence>
<evidence type="ECO:0000256" key="5">
    <source>
        <dbReference type="ARBA" id="ARBA00022989"/>
    </source>
</evidence>
<feature type="transmembrane region" description="Helical" evidence="7">
    <location>
        <begin position="245"/>
        <end position="267"/>
    </location>
</feature>
<comment type="subcellular location">
    <subcellularLocation>
        <location evidence="1">Cell membrane</location>
        <topology evidence="1">Multi-pass membrane protein</topology>
    </subcellularLocation>
</comment>
<feature type="transmembrane region" description="Helical" evidence="7">
    <location>
        <begin position="56"/>
        <end position="77"/>
    </location>
</feature>
<dbReference type="PROSITE" id="PS50893">
    <property type="entry name" value="ABC_TRANSPORTER_2"/>
    <property type="match status" value="1"/>
</dbReference>
<dbReference type="AlphaFoldDB" id="A0LNC1"/>
<feature type="transmembrane region" description="Helical" evidence="7">
    <location>
        <begin position="130"/>
        <end position="152"/>
    </location>
</feature>
<evidence type="ECO:0000256" key="2">
    <source>
        <dbReference type="ARBA" id="ARBA00022692"/>
    </source>
</evidence>
<dbReference type="InterPro" id="IPR027417">
    <property type="entry name" value="P-loop_NTPase"/>
</dbReference>
<gene>
    <name evidence="10" type="ordered locus">Sfum_3250</name>
</gene>
<dbReference type="Gene3D" id="1.20.1560.10">
    <property type="entry name" value="ABC transporter type 1, transmembrane domain"/>
    <property type="match status" value="1"/>
</dbReference>
<keyword evidence="6 7" id="KW-0472">Membrane</keyword>